<name>A0A9P9D926_9HYPO</name>
<evidence type="ECO:0000313" key="3">
    <source>
        <dbReference type="Proteomes" id="UP000717696"/>
    </source>
</evidence>
<evidence type="ECO:0000313" key="2">
    <source>
        <dbReference type="EMBL" id="KAH7114921.1"/>
    </source>
</evidence>
<dbReference type="EMBL" id="JAGMUU010000040">
    <property type="protein sequence ID" value="KAH7114921.1"/>
    <property type="molecule type" value="Genomic_DNA"/>
</dbReference>
<reference evidence="2" key="1">
    <citation type="journal article" date="2021" name="Nat. Commun.">
        <title>Genetic determinants of endophytism in the Arabidopsis root mycobiome.</title>
        <authorList>
            <person name="Mesny F."/>
            <person name="Miyauchi S."/>
            <person name="Thiergart T."/>
            <person name="Pickel B."/>
            <person name="Atanasova L."/>
            <person name="Karlsson M."/>
            <person name="Huettel B."/>
            <person name="Barry K.W."/>
            <person name="Haridas S."/>
            <person name="Chen C."/>
            <person name="Bauer D."/>
            <person name="Andreopoulos W."/>
            <person name="Pangilinan J."/>
            <person name="LaButti K."/>
            <person name="Riley R."/>
            <person name="Lipzen A."/>
            <person name="Clum A."/>
            <person name="Drula E."/>
            <person name="Henrissat B."/>
            <person name="Kohler A."/>
            <person name="Grigoriev I.V."/>
            <person name="Martin F.M."/>
            <person name="Hacquard S."/>
        </authorList>
    </citation>
    <scope>NUCLEOTIDE SEQUENCE</scope>
    <source>
        <strain evidence="2">MPI-CAGE-AT-0021</strain>
    </source>
</reference>
<dbReference type="AlphaFoldDB" id="A0A9P9D926"/>
<comment type="caution">
    <text evidence="2">The sequence shown here is derived from an EMBL/GenBank/DDBJ whole genome shotgun (WGS) entry which is preliminary data.</text>
</comment>
<gene>
    <name evidence="2" type="ORF">B0J13DRAFT_613567</name>
</gene>
<dbReference type="Proteomes" id="UP000717696">
    <property type="component" value="Unassembled WGS sequence"/>
</dbReference>
<keyword evidence="3" id="KW-1185">Reference proteome</keyword>
<evidence type="ECO:0000256" key="1">
    <source>
        <dbReference type="SAM" id="MobiDB-lite"/>
    </source>
</evidence>
<feature type="region of interest" description="Disordered" evidence="1">
    <location>
        <begin position="167"/>
        <end position="192"/>
    </location>
</feature>
<feature type="compositionally biased region" description="Basic and acidic residues" evidence="1">
    <location>
        <begin position="179"/>
        <end position="192"/>
    </location>
</feature>
<protein>
    <submittedName>
        <fullName evidence="2">Uncharacterized protein</fullName>
    </submittedName>
</protein>
<sequence>MNVSGCDSGVLDSVEESRGGLKGGWWFYSQATLQSKYLATIIVDDPTRERLVMLALVGQRKVERRHVSSPAEPWPRENNTRVRVARSHLEWAGARHTNPSNPTRSKLTNLNEPLFFALVNISSSLVESAVPRSAVVLGTLISDTCYCKGFTQNDGCDEKWLAGRVTSTSSKLGPSHSPTRKEQIRGREAAEKQQRREECGTGFLLSAFLQADILLGRQIGGCNRGRWHLLLNPKTNLSNSQRHCQIGMERQNTLLTGIRASGVAIALVVVPAILDVTCRSAAAQCRAHQAHAWGCRQRETPRSRRP</sequence>
<accession>A0A9P9D926</accession>
<proteinExistence type="predicted"/>
<organism evidence="2 3">
    <name type="scientific">Dactylonectria estremocensis</name>
    <dbReference type="NCBI Taxonomy" id="1079267"/>
    <lineage>
        <taxon>Eukaryota</taxon>
        <taxon>Fungi</taxon>
        <taxon>Dikarya</taxon>
        <taxon>Ascomycota</taxon>
        <taxon>Pezizomycotina</taxon>
        <taxon>Sordariomycetes</taxon>
        <taxon>Hypocreomycetidae</taxon>
        <taxon>Hypocreales</taxon>
        <taxon>Nectriaceae</taxon>
        <taxon>Dactylonectria</taxon>
    </lineage>
</organism>